<dbReference type="InterPro" id="IPR027417">
    <property type="entry name" value="P-loop_NTPase"/>
</dbReference>
<dbReference type="Proteomes" id="UP001526225">
    <property type="component" value="Unassembled WGS sequence"/>
</dbReference>
<dbReference type="Gene3D" id="3.40.50.300">
    <property type="entry name" value="P-loop containing nucleotide triphosphate hydrolases"/>
    <property type="match status" value="1"/>
</dbReference>
<organism evidence="3 4">
    <name type="scientific">Weissella ceti</name>
    <dbReference type="NCBI Taxonomy" id="759620"/>
    <lineage>
        <taxon>Bacteria</taxon>
        <taxon>Bacillati</taxon>
        <taxon>Bacillota</taxon>
        <taxon>Bacilli</taxon>
        <taxon>Lactobacillales</taxon>
        <taxon>Lactobacillaceae</taxon>
        <taxon>Weissella</taxon>
    </lineage>
</organism>
<dbReference type="InterPro" id="IPR046461">
    <property type="entry name" value="TerL_ATPase"/>
</dbReference>
<comment type="caution">
    <text evidence="3">The sequence shown here is derived from an EMBL/GenBank/DDBJ whole genome shotgun (WGS) entry which is preliminary data.</text>
</comment>
<name>A0ABT3E4C0_9LACO</name>
<dbReference type="EMBL" id="JAOZFE010000003">
    <property type="protein sequence ID" value="MCW0953254.1"/>
    <property type="molecule type" value="Genomic_DNA"/>
</dbReference>
<evidence type="ECO:0000259" key="2">
    <source>
        <dbReference type="Pfam" id="PF20441"/>
    </source>
</evidence>
<dbReference type="InterPro" id="IPR005021">
    <property type="entry name" value="Terminase_largesu-like"/>
</dbReference>
<evidence type="ECO:0000259" key="1">
    <source>
        <dbReference type="Pfam" id="PF03354"/>
    </source>
</evidence>
<dbReference type="PANTHER" id="PTHR41287:SF1">
    <property type="entry name" value="PROTEIN YMFN"/>
    <property type="match status" value="1"/>
</dbReference>
<reference evidence="3 4" key="1">
    <citation type="submission" date="2022-10" db="EMBL/GenBank/DDBJ databases">
        <title>Weissella fermenti sp. nov., isolated from fermented cabbage.</title>
        <authorList>
            <person name="Lee J.K."/>
            <person name="Baek J.H."/>
            <person name="Choi D.G."/>
            <person name="Kim J.M."/>
            <person name="Jeon C.O."/>
        </authorList>
    </citation>
    <scope>NUCLEOTIDE SEQUENCE [LARGE SCALE GENOMIC DNA]</scope>
    <source>
        <strain evidence="3 4">KACC 18534</strain>
    </source>
</reference>
<evidence type="ECO:0000313" key="4">
    <source>
        <dbReference type="Proteomes" id="UP001526225"/>
    </source>
</evidence>
<dbReference type="InterPro" id="IPR046462">
    <property type="entry name" value="TerL_nuclease"/>
</dbReference>
<protein>
    <submittedName>
        <fullName evidence="3">Terminase large subunit</fullName>
    </submittedName>
</protein>
<dbReference type="Pfam" id="PF20441">
    <property type="entry name" value="TerL_nuclease"/>
    <property type="match status" value="1"/>
</dbReference>
<dbReference type="Pfam" id="PF03354">
    <property type="entry name" value="TerL_ATPase"/>
    <property type="match status" value="1"/>
</dbReference>
<keyword evidence="4" id="KW-1185">Reference proteome</keyword>
<dbReference type="RefSeq" id="WP_213409674.1">
    <property type="nucleotide sequence ID" value="NZ_CP074441.1"/>
</dbReference>
<accession>A0ABT3E4C0</accession>
<dbReference type="PANTHER" id="PTHR41287">
    <property type="match status" value="1"/>
</dbReference>
<sequence>MLTNKYVDNYIQSYRNGDIKLNKRRIKLIEMLERDVLTRDDLYFDEQKINRLVNFSERHFFAHTDFQKFCDALIFLYRKDTGEPFFDRILLVLGRGAGKNGWTSTLAAFLISELNGIRNYNVGIVANSLDQAKTSVDEIYQAIEDDDVLNKMFEHLKQKITSKQMHGSITPRTSNAKTKDGARDSLVVFDEIHAYENDAIVNVFESGLGKVAESRSLMIGSMGYVRGGFMDKQLDLADKVLAGEETPDTLLPIIAQLDDESEVDDPEKWELANPMLVKPLSNYGARLFDKIKKQHKSMSEDDSKRAEFLTKRMNLPATDTTKNVATKEEITATNQEIEVPAGSMAIGAVDFSSVRDFTAVGLLFKVDGKYVWKTHSFATKDFVEKHMGYNIPANDIKGSRVFAPLKEWESKGDLTVLDTPTIDASVVVDWFDTRRDTYNIDRIVLDTFRADYLRQSFLVSGYDNFDVIRSSKSVSALLAPRIEAGFANKEFAWGDVPLMRWYTWNVLVNTTSEGRHEYLKREERRRKTDGFMAFVFAMYRADELEEAVNMDAAFNTFMEVDF</sequence>
<feature type="domain" description="Terminase large subunit-like endonuclease" evidence="2">
    <location>
        <begin position="254"/>
        <end position="544"/>
    </location>
</feature>
<evidence type="ECO:0000313" key="3">
    <source>
        <dbReference type="EMBL" id="MCW0953254.1"/>
    </source>
</evidence>
<proteinExistence type="predicted"/>
<feature type="domain" description="Terminase large subunit-like ATPase" evidence="1">
    <location>
        <begin position="65"/>
        <end position="236"/>
    </location>
</feature>
<gene>
    <name evidence="3" type="ORF">OIT44_04085</name>
</gene>